<feature type="compositionally biased region" description="Low complexity" evidence="1">
    <location>
        <begin position="217"/>
        <end position="227"/>
    </location>
</feature>
<evidence type="ECO:0000313" key="2">
    <source>
        <dbReference type="EMBL" id="KAJ4345901.1"/>
    </source>
</evidence>
<feature type="region of interest" description="Disordered" evidence="1">
    <location>
        <begin position="203"/>
        <end position="249"/>
    </location>
</feature>
<gene>
    <name evidence="2" type="ORF">N0V89_012037</name>
</gene>
<feature type="region of interest" description="Disordered" evidence="1">
    <location>
        <begin position="83"/>
        <end position="105"/>
    </location>
</feature>
<protein>
    <submittedName>
        <fullName evidence="2">Uncharacterized protein</fullName>
    </submittedName>
</protein>
<comment type="caution">
    <text evidence="2">The sequence shown here is derived from an EMBL/GenBank/DDBJ whole genome shotgun (WGS) entry which is preliminary data.</text>
</comment>
<name>A0A9W9C5A4_9PLEO</name>
<dbReference type="GeneID" id="80915567"/>
<accession>A0A9W9C5A4</accession>
<keyword evidence="3" id="KW-1185">Reference proteome</keyword>
<dbReference type="AlphaFoldDB" id="A0A9W9C5A4"/>
<reference evidence="2" key="1">
    <citation type="submission" date="2022-10" db="EMBL/GenBank/DDBJ databases">
        <title>Tapping the CABI collections for fungal endophytes: first genome assemblies for Collariella, Neodidymelliopsis, Ascochyta clinopodiicola, Didymella pomorum, Didymosphaeria variabile, Neocosmospora piperis and Neocucurbitaria cava.</title>
        <authorList>
            <person name="Hill R."/>
        </authorList>
    </citation>
    <scope>NUCLEOTIDE SEQUENCE</scope>
    <source>
        <strain evidence="2">IMI 356815</strain>
    </source>
</reference>
<evidence type="ECO:0000313" key="3">
    <source>
        <dbReference type="Proteomes" id="UP001140513"/>
    </source>
</evidence>
<dbReference type="EMBL" id="JAPEUX010000009">
    <property type="protein sequence ID" value="KAJ4345901.1"/>
    <property type="molecule type" value="Genomic_DNA"/>
</dbReference>
<dbReference type="Proteomes" id="UP001140513">
    <property type="component" value="Unassembled WGS sequence"/>
</dbReference>
<feature type="compositionally biased region" description="Basic and acidic residues" evidence="1">
    <location>
        <begin position="228"/>
        <end position="249"/>
    </location>
</feature>
<organism evidence="2 3">
    <name type="scientific">Didymosphaeria variabile</name>
    <dbReference type="NCBI Taxonomy" id="1932322"/>
    <lineage>
        <taxon>Eukaryota</taxon>
        <taxon>Fungi</taxon>
        <taxon>Dikarya</taxon>
        <taxon>Ascomycota</taxon>
        <taxon>Pezizomycotina</taxon>
        <taxon>Dothideomycetes</taxon>
        <taxon>Pleosporomycetidae</taxon>
        <taxon>Pleosporales</taxon>
        <taxon>Massarineae</taxon>
        <taxon>Didymosphaeriaceae</taxon>
        <taxon>Didymosphaeria</taxon>
    </lineage>
</organism>
<sequence>MECNGCFSRIHGFILIRALAQRPAGTQGVLEEKLPALEILRRTHILLQCVTCHQFITVRFEPAYKDYLLESGATRLPETMWHDMEAGNGAGPNDQNHDPRKRFSSDVVERHSRLNRRLDWQRQFKRTLKWILKEERKKQEDQLGELDQLFRDAQQSRGEEVTGLPQVSEMAVFLGAPPNWHDGLVRTEADDILDGLEREDLERESLTREDLNPMVVGTGQQTESGTGSKREREDESPDSSRKMRRSDSV</sequence>
<proteinExistence type="predicted"/>
<dbReference type="RefSeq" id="XP_056066065.1">
    <property type="nucleotide sequence ID" value="XM_056220762.1"/>
</dbReference>
<evidence type="ECO:0000256" key="1">
    <source>
        <dbReference type="SAM" id="MobiDB-lite"/>
    </source>
</evidence>
<feature type="compositionally biased region" description="Basic and acidic residues" evidence="1">
    <location>
        <begin position="95"/>
        <end position="105"/>
    </location>
</feature>